<proteinExistence type="predicted"/>
<dbReference type="EMBL" id="CP162550">
    <property type="protein sequence ID" value="XDI35199.1"/>
    <property type="molecule type" value="Genomic_DNA"/>
</dbReference>
<gene>
    <name evidence="1" type="ORF">AB3N04_00315</name>
</gene>
<name>A0AB39BP19_9BACI</name>
<accession>A0AB39BP19</accession>
<geneLocation type="plasmid" evidence="1">
    <name>unnamed</name>
</geneLocation>
<sequence>MPHTDETIVSLGVAFAIFLWTAWKDNDITKEAIANKKILIGL</sequence>
<dbReference type="RefSeq" id="WP_368502813.1">
    <property type="nucleotide sequence ID" value="NZ_CP162550.1"/>
</dbReference>
<keyword evidence="1" id="KW-0614">Plasmid</keyword>
<evidence type="ECO:0000313" key="1">
    <source>
        <dbReference type="EMBL" id="XDI35199.1"/>
    </source>
</evidence>
<organism evidence="1">
    <name type="scientific">Alkalihalophilus sp. As8PL</name>
    <dbReference type="NCBI Taxonomy" id="3237103"/>
    <lineage>
        <taxon>Bacteria</taxon>
        <taxon>Bacillati</taxon>
        <taxon>Bacillota</taxon>
        <taxon>Bacilli</taxon>
        <taxon>Bacillales</taxon>
        <taxon>Bacillaceae</taxon>
        <taxon>Alkalihalophilus</taxon>
    </lineage>
</organism>
<dbReference type="AlphaFoldDB" id="A0AB39BP19"/>
<protein>
    <submittedName>
        <fullName evidence="1">Uncharacterized protein</fullName>
    </submittedName>
</protein>
<reference evidence="1" key="1">
    <citation type="submission" date="2024-07" db="EMBL/GenBank/DDBJ databases">
        <title>Identification and characteristics of an arsenic-resistant bacterial isolate, which belongs to a novel species.</title>
        <authorList>
            <person name="Juszczyk A."/>
            <person name="Kowalczyk A."/>
            <person name="Was K."/>
            <person name="Kosowicz W."/>
            <person name="Budzyn A."/>
            <person name="Latowski D."/>
        </authorList>
    </citation>
    <scope>NUCLEOTIDE SEQUENCE</scope>
    <source>
        <strain evidence="1">As8PL</strain>
        <plasmid evidence="1">unnamed</plasmid>
    </source>
</reference>